<evidence type="ECO:0000256" key="1">
    <source>
        <dbReference type="SAM" id="MobiDB-lite"/>
    </source>
</evidence>
<evidence type="ECO:0000313" key="3">
    <source>
        <dbReference type="Proteomes" id="UP000641932"/>
    </source>
</evidence>
<accession>A0A918E273</accession>
<keyword evidence="3" id="KW-1185">Reference proteome</keyword>
<reference evidence="2" key="2">
    <citation type="submission" date="2020-09" db="EMBL/GenBank/DDBJ databases">
        <authorList>
            <person name="Sun Q."/>
            <person name="Zhou Y."/>
        </authorList>
    </citation>
    <scope>NUCLEOTIDE SEQUENCE</scope>
    <source>
        <strain evidence="2">CGMCC 4.7201</strain>
    </source>
</reference>
<dbReference type="AlphaFoldDB" id="A0A918E273"/>
<proteinExistence type="predicted"/>
<dbReference type="Proteomes" id="UP000641932">
    <property type="component" value="Unassembled WGS sequence"/>
</dbReference>
<sequence length="119" mass="12038">MTAMPRKADIPRTGTMASADATGTVMSGQAGKGPAAAPVDADAAALLDLARRAVLARPGPDGQLARAALHLLDCAAEVVALLPSGDLDAARQALASARASVVTATYAVRRIHEVSRLRG</sequence>
<comment type="caution">
    <text evidence="2">The sequence shown here is derived from an EMBL/GenBank/DDBJ whole genome shotgun (WGS) entry which is preliminary data.</text>
</comment>
<feature type="compositionally biased region" description="Basic and acidic residues" evidence="1">
    <location>
        <begin position="1"/>
        <end position="10"/>
    </location>
</feature>
<protein>
    <submittedName>
        <fullName evidence="2">Uncharacterized protein</fullName>
    </submittedName>
</protein>
<dbReference type="EMBL" id="BMMS01000051">
    <property type="protein sequence ID" value="GGO99986.1"/>
    <property type="molecule type" value="Genomic_DNA"/>
</dbReference>
<reference evidence="2" key="1">
    <citation type="journal article" date="2014" name="Int. J. Syst. Evol. Microbiol.">
        <title>Complete genome sequence of Corynebacterium casei LMG S-19264T (=DSM 44701T), isolated from a smear-ripened cheese.</title>
        <authorList>
            <consortium name="US DOE Joint Genome Institute (JGI-PGF)"/>
            <person name="Walter F."/>
            <person name="Albersmeier A."/>
            <person name="Kalinowski J."/>
            <person name="Ruckert C."/>
        </authorList>
    </citation>
    <scope>NUCLEOTIDE SEQUENCE</scope>
    <source>
        <strain evidence="2">CGMCC 4.7201</strain>
    </source>
</reference>
<name>A0A918E273_9ACTN</name>
<evidence type="ECO:0000313" key="2">
    <source>
        <dbReference type="EMBL" id="GGO99986.1"/>
    </source>
</evidence>
<organism evidence="2 3">
    <name type="scientific">Wenjunlia tyrosinilytica</name>
    <dbReference type="NCBI Taxonomy" id="1544741"/>
    <lineage>
        <taxon>Bacteria</taxon>
        <taxon>Bacillati</taxon>
        <taxon>Actinomycetota</taxon>
        <taxon>Actinomycetes</taxon>
        <taxon>Kitasatosporales</taxon>
        <taxon>Streptomycetaceae</taxon>
        <taxon>Wenjunlia</taxon>
    </lineage>
</organism>
<feature type="region of interest" description="Disordered" evidence="1">
    <location>
        <begin position="1"/>
        <end position="34"/>
    </location>
</feature>
<gene>
    <name evidence="2" type="ORF">GCM10012280_67680</name>
</gene>